<proteinExistence type="predicted"/>
<organism evidence="1 2">
    <name type="scientific">Steccherinum ochraceum</name>
    <dbReference type="NCBI Taxonomy" id="92696"/>
    <lineage>
        <taxon>Eukaryota</taxon>
        <taxon>Fungi</taxon>
        <taxon>Dikarya</taxon>
        <taxon>Basidiomycota</taxon>
        <taxon>Agaricomycotina</taxon>
        <taxon>Agaricomycetes</taxon>
        <taxon>Polyporales</taxon>
        <taxon>Steccherinaceae</taxon>
        <taxon>Steccherinum</taxon>
    </lineage>
</organism>
<dbReference type="EMBL" id="RWJN01000212">
    <property type="protein sequence ID" value="TCD64838.1"/>
    <property type="molecule type" value="Genomic_DNA"/>
</dbReference>
<evidence type="ECO:0000313" key="1">
    <source>
        <dbReference type="EMBL" id="TCD64838.1"/>
    </source>
</evidence>
<sequence>MNVPSLPLELVIAIARAVSEYSEHDKSALRAMSLACRAWLPVAHQRLFEHLEIHVEKLTTLVQFLRTENDSPLSKYILRIELSMRRRRDEGESIPLSVLSALMSKLPHLQSLTLLGFPFVKVDLQDSLNGCFTMRKISVDFFQEGVESTSQDFAAFINLFSDVEEVYIRGLDWSEFSWRYGLSPLLKIREHFQLEGASFQTRIKNLGIVAQDERTELMVLELVRRGPSVRSLTSISINGESLDTFVALSDLLKEAGESIVELRFGIFENLQVDSDLPTWRACEKKITACTSLRILELFTYVSLSTYDVTDTEGCTWSLIVSLLTTVSPSLRQIHILLQGSHKQFMDVFTAVEQNRKTRFDTVLSRFPHLQQVILTLSFENMGYDALMPMLERNTMRPVTDMIEKALPGIVSKGLLKLNVKTRD</sequence>
<accession>A0A4R0RLY1</accession>
<keyword evidence="2" id="KW-1185">Reference proteome</keyword>
<comment type="caution">
    <text evidence="1">The sequence shown here is derived from an EMBL/GenBank/DDBJ whole genome shotgun (WGS) entry which is preliminary data.</text>
</comment>
<dbReference type="Proteomes" id="UP000292702">
    <property type="component" value="Unassembled WGS sequence"/>
</dbReference>
<dbReference type="AlphaFoldDB" id="A0A4R0RLY1"/>
<dbReference type="OrthoDB" id="2754576at2759"/>
<gene>
    <name evidence="1" type="ORF">EIP91_003586</name>
</gene>
<evidence type="ECO:0008006" key="3">
    <source>
        <dbReference type="Google" id="ProtNLM"/>
    </source>
</evidence>
<evidence type="ECO:0000313" key="2">
    <source>
        <dbReference type="Proteomes" id="UP000292702"/>
    </source>
</evidence>
<protein>
    <recommendedName>
        <fullName evidence="3">F-box domain-containing protein</fullName>
    </recommendedName>
</protein>
<reference evidence="1 2" key="1">
    <citation type="submission" date="2018-11" db="EMBL/GenBank/DDBJ databases">
        <title>Genome assembly of Steccherinum ochraceum LE-BIN_3174, the white-rot fungus of the Steccherinaceae family (The Residual Polyporoid clade, Polyporales, Basidiomycota).</title>
        <authorList>
            <person name="Fedorova T.V."/>
            <person name="Glazunova O.A."/>
            <person name="Landesman E.O."/>
            <person name="Moiseenko K.V."/>
            <person name="Psurtseva N.V."/>
            <person name="Savinova O.S."/>
            <person name="Shakhova N.V."/>
            <person name="Tyazhelova T.V."/>
            <person name="Vasina D.V."/>
        </authorList>
    </citation>
    <scope>NUCLEOTIDE SEQUENCE [LARGE SCALE GENOMIC DNA]</scope>
    <source>
        <strain evidence="1 2">LE-BIN_3174</strain>
    </source>
</reference>
<name>A0A4R0RLY1_9APHY</name>